<dbReference type="FunFam" id="3.30.70.330:FF:000494">
    <property type="entry name" value="28 kDa ribonucleoprotein, chloroplastic"/>
    <property type="match status" value="1"/>
</dbReference>
<dbReference type="InterPro" id="IPR012677">
    <property type="entry name" value="Nucleotide-bd_a/b_plait_sf"/>
</dbReference>
<dbReference type="SUPFAM" id="SSF54928">
    <property type="entry name" value="RNA-binding domain, RBD"/>
    <property type="match status" value="1"/>
</dbReference>
<dbReference type="InterPro" id="IPR000504">
    <property type="entry name" value="RRM_dom"/>
</dbReference>
<dbReference type="PROSITE" id="PS50102">
    <property type="entry name" value="RRM"/>
    <property type="match status" value="1"/>
</dbReference>
<feature type="domain" description="RRM" evidence="3">
    <location>
        <begin position="10"/>
        <end position="87"/>
    </location>
</feature>
<keyword evidence="5" id="KW-1185">Reference proteome</keyword>
<evidence type="ECO:0000256" key="2">
    <source>
        <dbReference type="PROSITE-ProRule" id="PRU00176"/>
    </source>
</evidence>
<dbReference type="AlphaFoldDB" id="A0A6P7GIS5"/>
<dbReference type="KEGG" id="dvv:114342973"/>
<protein>
    <submittedName>
        <fullName evidence="6">SRA stem-loop-interacting RNA-binding protein, mitochondrial-like</fullName>
    </submittedName>
</protein>
<reference evidence="6" key="1">
    <citation type="submission" date="2025-04" db="UniProtKB">
        <authorList>
            <consortium name="RefSeq"/>
        </authorList>
    </citation>
    <scope>IDENTIFICATION</scope>
    <source>
        <tissue evidence="6">Whole insect</tissue>
    </source>
</reference>
<dbReference type="SMART" id="SM00360">
    <property type="entry name" value="RRM"/>
    <property type="match status" value="1"/>
</dbReference>
<organism evidence="6">
    <name type="scientific">Diabrotica virgifera virgifera</name>
    <name type="common">western corn rootworm</name>
    <dbReference type="NCBI Taxonomy" id="50390"/>
    <lineage>
        <taxon>Eukaryota</taxon>
        <taxon>Metazoa</taxon>
        <taxon>Ecdysozoa</taxon>
        <taxon>Arthropoda</taxon>
        <taxon>Hexapoda</taxon>
        <taxon>Insecta</taxon>
        <taxon>Pterygota</taxon>
        <taxon>Neoptera</taxon>
        <taxon>Endopterygota</taxon>
        <taxon>Coleoptera</taxon>
        <taxon>Polyphaga</taxon>
        <taxon>Cucujiformia</taxon>
        <taxon>Chrysomeloidea</taxon>
        <taxon>Chrysomelidae</taxon>
        <taxon>Galerucinae</taxon>
        <taxon>Diabroticina</taxon>
        <taxon>Diabroticites</taxon>
        <taxon>Diabrotica</taxon>
    </lineage>
</organism>
<evidence type="ECO:0000256" key="1">
    <source>
        <dbReference type="ARBA" id="ARBA00022884"/>
    </source>
</evidence>
<evidence type="ECO:0000313" key="6">
    <source>
        <dbReference type="RefSeq" id="XP_028149579.1"/>
    </source>
</evidence>
<dbReference type="GeneID" id="114342973"/>
<accession>A0A6P7GIS5</accession>
<name>A0A6P7GIS5_DIAVI</name>
<keyword evidence="1 2" id="KW-0694">RNA-binding</keyword>
<dbReference type="Proteomes" id="UP001652700">
    <property type="component" value="Unplaced"/>
</dbReference>
<reference evidence="4" key="2">
    <citation type="submission" date="2025-05" db="UniProtKB">
        <authorList>
            <consortium name="EnsemblMetazoa"/>
        </authorList>
    </citation>
    <scope>IDENTIFICATION</scope>
</reference>
<dbReference type="PANTHER" id="PTHR48024:SF56">
    <property type="entry name" value="HETEROGENEOUS NUCLEAR RIBONUCLEOPROTEIN A0"/>
    <property type="match status" value="1"/>
</dbReference>
<evidence type="ECO:0000313" key="5">
    <source>
        <dbReference type="Proteomes" id="UP001652700"/>
    </source>
</evidence>
<dbReference type="GO" id="GO:0003723">
    <property type="term" value="F:RNA binding"/>
    <property type="evidence" value="ECO:0007669"/>
    <property type="project" value="UniProtKB-UniRule"/>
</dbReference>
<dbReference type="PANTHER" id="PTHR48024">
    <property type="entry name" value="GEO13361P1-RELATED"/>
    <property type="match status" value="1"/>
</dbReference>
<dbReference type="EnsemblMetazoa" id="XM_028293778.2">
    <property type="protein sequence ID" value="XP_028149579.1"/>
    <property type="gene ID" value="LOC114342973"/>
</dbReference>
<sequence>MATNGVRQLYRLYVSNIPWTVGSKELRTYFSKFGHLQQATVVFDRKTGLSKNYGFITFSNREGLESATKNNLHKLEGNTIRVQPSNPEN</sequence>
<dbReference type="RefSeq" id="XP_028149579.1">
    <property type="nucleotide sequence ID" value="XM_028293778.1"/>
</dbReference>
<dbReference type="GO" id="GO:0005634">
    <property type="term" value="C:nucleus"/>
    <property type="evidence" value="ECO:0007669"/>
    <property type="project" value="TreeGrafter"/>
</dbReference>
<evidence type="ECO:0000259" key="3">
    <source>
        <dbReference type="PROSITE" id="PS50102"/>
    </source>
</evidence>
<dbReference type="FunCoup" id="A0A6P7GIS5">
    <property type="interactions" value="823"/>
</dbReference>
<proteinExistence type="predicted"/>
<dbReference type="InParanoid" id="A0A6P7GIS5"/>
<gene>
    <name evidence="6" type="primary">LOC114342973</name>
</gene>
<dbReference type="InterPro" id="IPR050886">
    <property type="entry name" value="RNA-binding_reg"/>
</dbReference>
<dbReference type="Pfam" id="PF00076">
    <property type="entry name" value="RRM_1"/>
    <property type="match status" value="1"/>
</dbReference>
<dbReference type="InterPro" id="IPR035979">
    <property type="entry name" value="RBD_domain_sf"/>
</dbReference>
<evidence type="ECO:0000313" key="4">
    <source>
        <dbReference type="EnsemblMetazoa" id="XP_028149579.1"/>
    </source>
</evidence>
<dbReference type="Gene3D" id="3.30.70.330">
    <property type="match status" value="1"/>
</dbReference>